<keyword evidence="4" id="KW-0222">Digestion</keyword>
<proteinExistence type="inferred from homology"/>
<organism evidence="12 13">
    <name type="scientific">Polypedilum vanderplanki</name>
    <name type="common">Sleeping chironomid midge</name>
    <dbReference type="NCBI Taxonomy" id="319348"/>
    <lineage>
        <taxon>Eukaryota</taxon>
        <taxon>Metazoa</taxon>
        <taxon>Ecdysozoa</taxon>
        <taxon>Arthropoda</taxon>
        <taxon>Hexapoda</taxon>
        <taxon>Insecta</taxon>
        <taxon>Pterygota</taxon>
        <taxon>Neoptera</taxon>
        <taxon>Endopterygota</taxon>
        <taxon>Diptera</taxon>
        <taxon>Nematocera</taxon>
        <taxon>Chironomoidea</taxon>
        <taxon>Chironomidae</taxon>
        <taxon>Chironominae</taxon>
        <taxon>Polypedilum</taxon>
        <taxon>Polypedilum</taxon>
    </lineage>
</organism>
<gene>
    <name evidence="12" type="ORF">PVAND_003043</name>
</gene>
<dbReference type="GO" id="GO:0007586">
    <property type="term" value="P:digestion"/>
    <property type="evidence" value="ECO:0007669"/>
    <property type="project" value="UniProtKB-KW"/>
</dbReference>
<dbReference type="PANTHER" id="PTHR24276">
    <property type="entry name" value="POLYSERASE-RELATED"/>
    <property type="match status" value="1"/>
</dbReference>
<dbReference type="CDD" id="cd00190">
    <property type="entry name" value="Tryp_SPc"/>
    <property type="match status" value="1"/>
</dbReference>
<keyword evidence="2" id="KW-0964">Secreted</keyword>
<dbReference type="GO" id="GO:0005576">
    <property type="term" value="C:extracellular region"/>
    <property type="evidence" value="ECO:0007669"/>
    <property type="project" value="UniProtKB-SubCell"/>
</dbReference>
<dbReference type="SUPFAM" id="SSF50494">
    <property type="entry name" value="Trypsin-like serine proteases"/>
    <property type="match status" value="1"/>
</dbReference>
<protein>
    <recommendedName>
        <fullName evidence="11">Peptidase S1 domain-containing protein</fullName>
    </recommendedName>
</protein>
<evidence type="ECO:0000256" key="3">
    <source>
        <dbReference type="ARBA" id="ARBA00022670"/>
    </source>
</evidence>
<dbReference type="Pfam" id="PF00089">
    <property type="entry name" value="Trypsin"/>
    <property type="match status" value="1"/>
</dbReference>
<evidence type="ECO:0000256" key="9">
    <source>
        <dbReference type="ARBA" id="ARBA00024195"/>
    </source>
</evidence>
<keyword evidence="8" id="KW-1015">Disulfide bond</keyword>
<dbReference type="FunFam" id="2.40.10.10:FF:000047">
    <property type="entry name" value="Trypsin eta"/>
    <property type="match status" value="1"/>
</dbReference>
<dbReference type="InterPro" id="IPR018114">
    <property type="entry name" value="TRYPSIN_HIS"/>
</dbReference>
<evidence type="ECO:0000256" key="5">
    <source>
        <dbReference type="ARBA" id="ARBA00022801"/>
    </source>
</evidence>
<evidence type="ECO:0000256" key="4">
    <source>
        <dbReference type="ARBA" id="ARBA00022757"/>
    </source>
</evidence>
<evidence type="ECO:0000256" key="1">
    <source>
        <dbReference type="ARBA" id="ARBA00004613"/>
    </source>
</evidence>
<keyword evidence="5" id="KW-0378">Hydrolase</keyword>
<dbReference type="PROSITE" id="PS50240">
    <property type="entry name" value="TRYPSIN_DOM"/>
    <property type="match status" value="1"/>
</dbReference>
<sequence>MKLKHFQFLFFFSLLLVSEAEKDKKIIDDTSTSIEKHSYLVSILFNGKHICGGSLIKKNFVLTAAHCIPILHHSHYSIRYGSNKVNSGGTVTKVTDITIHHNYNASTPFDYDIAILKTSNPIEGVNVIPISIAVEEEYDIPFMLVGWGALNSDETASNQLLEANVKMINRKTCQKMYVNKKITDRMICAAANGKDACHGDSGRSVAHNGGLVGIVSWGRGCADQLYPDVYTNVAYFKDWIDGVLTDNSTMNIWNNNLNS</sequence>
<keyword evidence="7" id="KW-0865">Zymogen</keyword>
<evidence type="ECO:0000259" key="11">
    <source>
        <dbReference type="PROSITE" id="PS50240"/>
    </source>
</evidence>
<dbReference type="EMBL" id="JADBJN010000003">
    <property type="protein sequence ID" value="KAG5672956.1"/>
    <property type="molecule type" value="Genomic_DNA"/>
</dbReference>
<evidence type="ECO:0000256" key="10">
    <source>
        <dbReference type="SAM" id="SignalP"/>
    </source>
</evidence>
<evidence type="ECO:0000313" key="13">
    <source>
        <dbReference type="Proteomes" id="UP001107558"/>
    </source>
</evidence>
<dbReference type="InterPro" id="IPR043504">
    <property type="entry name" value="Peptidase_S1_PA_chymotrypsin"/>
</dbReference>
<dbReference type="PANTHER" id="PTHR24276:SF91">
    <property type="entry name" value="AT26814P-RELATED"/>
    <property type="match status" value="1"/>
</dbReference>
<dbReference type="InterPro" id="IPR009003">
    <property type="entry name" value="Peptidase_S1_PA"/>
</dbReference>
<keyword evidence="3" id="KW-0645">Protease</keyword>
<comment type="subcellular location">
    <subcellularLocation>
        <location evidence="1">Secreted</location>
    </subcellularLocation>
</comment>
<dbReference type="InterPro" id="IPR050430">
    <property type="entry name" value="Peptidase_S1"/>
</dbReference>
<evidence type="ECO:0000313" key="12">
    <source>
        <dbReference type="EMBL" id="KAG5672956.1"/>
    </source>
</evidence>
<dbReference type="GO" id="GO:0004252">
    <property type="term" value="F:serine-type endopeptidase activity"/>
    <property type="evidence" value="ECO:0007669"/>
    <property type="project" value="InterPro"/>
</dbReference>
<feature type="domain" description="Peptidase S1" evidence="11">
    <location>
        <begin position="26"/>
        <end position="245"/>
    </location>
</feature>
<dbReference type="PROSITE" id="PS00134">
    <property type="entry name" value="TRYPSIN_HIS"/>
    <property type="match status" value="1"/>
</dbReference>
<evidence type="ECO:0000256" key="2">
    <source>
        <dbReference type="ARBA" id="ARBA00022525"/>
    </source>
</evidence>
<dbReference type="GO" id="GO:0016485">
    <property type="term" value="P:protein processing"/>
    <property type="evidence" value="ECO:0007669"/>
    <property type="project" value="UniProtKB-ARBA"/>
</dbReference>
<dbReference type="PRINTS" id="PR00722">
    <property type="entry name" value="CHYMOTRYPSIN"/>
</dbReference>
<name>A0A9J6BSV3_POLVA</name>
<keyword evidence="6" id="KW-0720">Serine protease</keyword>
<evidence type="ECO:0000256" key="7">
    <source>
        <dbReference type="ARBA" id="ARBA00023145"/>
    </source>
</evidence>
<feature type="signal peptide" evidence="10">
    <location>
        <begin position="1"/>
        <end position="20"/>
    </location>
</feature>
<feature type="chain" id="PRO_5039916790" description="Peptidase S1 domain-containing protein" evidence="10">
    <location>
        <begin position="21"/>
        <end position="259"/>
    </location>
</feature>
<comment type="caution">
    <text evidence="12">The sequence shown here is derived from an EMBL/GenBank/DDBJ whole genome shotgun (WGS) entry which is preliminary data.</text>
</comment>
<evidence type="ECO:0000256" key="8">
    <source>
        <dbReference type="ARBA" id="ARBA00023157"/>
    </source>
</evidence>
<evidence type="ECO:0000256" key="6">
    <source>
        <dbReference type="ARBA" id="ARBA00022825"/>
    </source>
</evidence>
<keyword evidence="13" id="KW-1185">Reference proteome</keyword>
<dbReference type="Gene3D" id="2.40.10.10">
    <property type="entry name" value="Trypsin-like serine proteases"/>
    <property type="match status" value="1"/>
</dbReference>
<accession>A0A9J6BSV3</accession>
<reference evidence="12" key="1">
    <citation type="submission" date="2021-03" db="EMBL/GenBank/DDBJ databases">
        <title>Chromosome level genome of the anhydrobiotic midge Polypedilum vanderplanki.</title>
        <authorList>
            <person name="Yoshida Y."/>
            <person name="Kikawada T."/>
            <person name="Gusev O."/>
        </authorList>
    </citation>
    <scope>NUCLEOTIDE SEQUENCE</scope>
    <source>
        <strain evidence="12">NIAS01</strain>
        <tissue evidence="12">Whole body or cell culture</tissue>
    </source>
</reference>
<dbReference type="AlphaFoldDB" id="A0A9J6BSV3"/>
<keyword evidence="10" id="KW-0732">Signal</keyword>
<comment type="similarity">
    <text evidence="9">Belongs to the peptidase S1 family. CLIP subfamily.</text>
</comment>
<dbReference type="OrthoDB" id="10059102at2759"/>
<dbReference type="InterPro" id="IPR001254">
    <property type="entry name" value="Trypsin_dom"/>
</dbReference>
<dbReference type="Proteomes" id="UP001107558">
    <property type="component" value="Chromosome 3"/>
</dbReference>
<dbReference type="SMART" id="SM00020">
    <property type="entry name" value="Tryp_SPc"/>
    <property type="match status" value="1"/>
</dbReference>
<dbReference type="InterPro" id="IPR001314">
    <property type="entry name" value="Peptidase_S1A"/>
</dbReference>